<evidence type="ECO:0008006" key="4">
    <source>
        <dbReference type="Google" id="ProtNLM"/>
    </source>
</evidence>
<dbReference type="GeneID" id="106664174"/>
<dbReference type="EnsemblMetazoa" id="XM_014389628.1">
    <property type="protein sequence ID" value="XP_014245114.1"/>
    <property type="gene ID" value="LOC106664174"/>
</dbReference>
<name>A0A8I6RHH3_CIMLE</name>
<feature type="compositionally biased region" description="Polar residues" evidence="1">
    <location>
        <begin position="83"/>
        <end position="110"/>
    </location>
</feature>
<dbReference type="Proteomes" id="UP000494040">
    <property type="component" value="Unassembled WGS sequence"/>
</dbReference>
<dbReference type="AlphaFoldDB" id="A0A8I6RHH3"/>
<proteinExistence type="predicted"/>
<reference evidence="2" key="1">
    <citation type="submission" date="2022-01" db="UniProtKB">
        <authorList>
            <consortium name="EnsemblMetazoa"/>
        </authorList>
    </citation>
    <scope>IDENTIFICATION</scope>
</reference>
<protein>
    <recommendedName>
        <fullName evidence="4">RNase H type-1 domain-containing protein</fullName>
    </recommendedName>
</protein>
<sequence>MVVVWIPGYVGLEGNARADEAAKTGTPILQTGPSIRPSDAKHLLFKHKKTVCFVEIETKPSPRADLSYKISGTTPCLSEPPSDVSSQNDPQSSTTLQSEKSPQILYSSSPEPKKDADMTVEQVGNELRCRAQDNCLI</sequence>
<evidence type="ECO:0000313" key="2">
    <source>
        <dbReference type="EnsemblMetazoa" id="XP_014245114.1"/>
    </source>
</evidence>
<dbReference type="KEGG" id="clec:106664174"/>
<evidence type="ECO:0000313" key="3">
    <source>
        <dbReference type="Proteomes" id="UP000494040"/>
    </source>
</evidence>
<organism evidence="2 3">
    <name type="scientific">Cimex lectularius</name>
    <name type="common">Bed bug</name>
    <name type="synonym">Acanthia lectularia</name>
    <dbReference type="NCBI Taxonomy" id="79782"/>
    <lineage>
        <taxon>Eukaryota</taxon>
        <taxon>Metazoa</taxon>
        <taxon>Ecdysozoa</taxon>
        <taxon>Arthropoda</taxon>
        <taxon>Hexapoda</taxon>
        <taxon>Insecta</taxon>
        <taxon>Pterygota</taxon>
        <taxon>Neoptera</taxon>
        <taxon>Paraneoptera</taxon>
        <taxon>Hemiptera</taxon>
        <taxon>Heteroptera</taxon>
        <taxon>Panheteroptera</taxon>
        <taxon>Cimicomorpha</taxon>
        <taxon>Cimicidae</taxon>
        <taxon>Cimex</taxon>
    </lineage>
</organism>
<feature type="region of interest" description="Disordered" evidence="1">
    <location>
        <begin position="64"/>
        <end position="120"/>
    </location>
</feature>
<dbReference type="RefSeq" id="XP_014245114.1">
    <property type="nucleotide sequence ID" value="XM_014389628.1"/>
</dbReference>
<dbReference type="OrthoDB" id="3265515at2759"/>
<accession>A0A8I6RHH3</accession>
<evidence type="ECO:0000256" key="1">
    <source>
        <dbReference type="SAM" id="MobiDB-lite"/>
    </source>
</evidence>
<keyword evidence="3" id="KW-1185">Reference proteome</keyword>